<dbReference type="Proteomes" id="UP000540929">
    <property type="component" value="Unassembled WGS sequence"/>
</dbReference>
<evidence type="ECO:0000313" key="1">
    <source>
        <dbReference type="EMBL" id="NYH26507.1"/>
    </source>
</evidence>
<sequence>MSYDGEVVANSIRATPMQLGRALAQLEDSQEKNRP</sequence>
<reference evidence="1 2" key="1">
    <citation type="submission" date="2020-07" db="EMBL/GenBank/DDBJ databases">
        <title>Exploring microbial biodiversity for novel pathways involved in the catabolism of aromatic compounds derived from lignin.</title>
        <authorList>
            <person name="Elkins J."/>
        </authorList>
    </citation>
    <scope>NUCLEOTIDE SEQUENCE [LARGE SCALE GENOMIC DNA]</scope>
    <source>
        <strain evidence="1 2">H2C3C</strain>
    </source>
</reference>
<keyword evidence="2" id="KW-1185">Reference proteome</keyword>
<evidence type="ECO:0000313" key="2">
    <source>
        <dbReference type="Proteomes" id="UP000540929"/>
    </source>
</evidence>
<organism evidence="1 2">
    <name type="scientific">Paraburkholderia bryophila</name>
    <dbReference type="NCBI Taxonomy" id="420952"/>
    <lineage>
        <taxon>Bacteria</taxon>
        <taxon>Pseudomonadati</taxon>
        <taxon>Pseudomonadota</taxon>
        <taxon>Betaproteobacteria</taxon>
        <taxon>Burkholderiales</taxon>
        <taxon>Burkholderiaceae</taxon>
        <taxon>Paraburkholderia</taxon>
    </lineage>
</organism>
<comment type="caution">
    <text evidence="1">The sequence shown here is derived from an EMBL/GenBank/DDBJ whole genome shotgun (WGS) entry which is preliminary data.</text>
</comment>
<name>A0A7Y9WTH3_9BURK</name>
<accession>A0A7Y9WTH3</accession>
<dbReference type="AlphaFoldDB" id="A0A7Y9WTH3"/>
<dbReference type="EMBL" id="JACCAS010000002">
    <property type="protein sequence ID" value="NYH26507.1"/>
    <property type="molecule type" value="Genomic_DNA"/>
</dbReference>
<protein>
    <submittedName>
        <fullName evidence="1">Uncharacterized protein</fullName>
    </submittedName>
</protein>
<proteinExistence type="predicted"/>
<gene>
    <name evidence="1" type="ORF">GGD40_006078</name>
</gene>